<feature type="domain" description="Transposase IS204/IS1001/IS1096/IS1165 DDE" evidence="1">
    <location>
        <begin position="423"/>
        <end position="533"/>
    </location>
</feature>
<dbReference type="Proteomes" id="UP000251993">
    <property type="component" value="Plasmid unnamed5"/>
</dbReference>
<accession>A0A344TTL2</accession>
<gene>
    <name evidence="3" type="ORF">DR864_29400</name>
</gene>
<dbReference type="OrthoDB" id="3238779at2"/>
<keyword evidence="4" id="KW-1185">Reference proteome</keyword>
<geneLocation type="plasmid" evidence="3 4">
    <name>unnamed5</name>
</geneLocation>
<reference evidence="3 4" key="1">
    <citation type="submission" date="2018-07" db="EMBL/GenBank/DDBJ databases">
        <title>Genome sequencing of Runella.</title>
        <authorList>
            <person name="Baek M.-G."/>
            <person name="Yi H."/>
        </authorList>
    </citation>
    <scope>NUCLEOTIDE SEQUENCE [LARGE SCALE GENOMIC DNA]</scope>
    <source>
        <strain evidence="3 4">HYN0085</strain>
        <plasmid evidence="3 4">unnamed5</plasmid>
    </source>
</reference>
<dbReference type="Pfam" id="PF01610">
    <property type="entry name" value="DDE_Tnp_ISL3"/>
    <property type="match status" value="2"/>
</dbReference>
<dbReference type="PANTHER" id="PTHR33498:SF1">
    <property type="entry name" value="TRANSPOSASE FOR INSERTION SEQUENCE ELEMENT IS1557"/>
    <property type="match status" value="1"/>
</dbReference>
<dbReference type="Gene3D" id="1.10.10.60">
    <property type="entry name" value="Homeodomain-like"/>
    <property type="match status" value="1"/>
</dbReference>
<keyword evidence="3" id="KW-0614">Plasmid</keyword>
<dbReference type="KEGG" id="run:DR864_29400"/>
<dbReference type="InterPro" id="IPR002560">
    <property type="entry name" value="Transposase_DDE"/>
</dbReference>
<evidence type="ECO:0000313" key="4">
    <source>
        <dbReference type="Proteomes" id="UP000251993"/>
    </source>
</evidence>
<dbReference type="InterPro" id="IPR047951">
    <property type="entry name" value="Transpos_ISL3"/>
</dbReference>
<evidence type="ECO:0000259" key="1">
    <source>
        <dbReference type="Pfam" id="PF01610"/>
    </source>
</evidence>
<name>A0A344TTL2_9BACT</name>
<sequence length="544" mass="63062">MDSFLLLPSNLDLELLDYELYPDRIDLQVISTASTTCCSVCRHLSHKIHSCYRRIIHDLPSGGRRVRLQLQVRKYFCKNADCPRKIFTERFATGLASYARRFERLNQVLTGIGLESGGNPSTRQAHYFSVKVSASTVLRLIKKCNIPPIISPKIIGVDDYAFKKGRKYGTVIVDLETHRVIDLLPDREAKTLSDWLLEYQSIEIVSRDRSNTYAAAITEACPQAEQIADRWHILKNLSETVERFLDTQRGEINETALNLSQQQHQKSVNEDITGEKSEAIPTESVLQKPVFVGKYQDNFLKVKELQSKNYSIRKIATTLKMSRRTVAKYWNRIEFVPKASRKRSNILDFEAYLQQRWQEGQQSAKALYEEISDKGFTYSQATVYNMVRKYPKSVLEPLPASVKATYYSSKQLSIWLGMYQNDWEDYMPIEFLRKLLEENPLIKAVREIALEFRQLMKTKQGDQLQTWCKKALDSEVEALKGFVRGIKQDFKAIFQAFTSKWNNGQVEGQVNRLKNIKRQMYGRASFELLRKRVILMGNPNFHQM</sequence>
<evidence type="ECO:0000313" key="3">
    <source>
        <dbReference type="EMBL" id="AXE21983.1"/>
    </source>
</evidence>
<dbReference type="PANTHER" id="PTHR33498">
    <property type="entry name" value="TRANSPOSASE FOR INSERTION SEQUENCE ELEMENT IS1557"/>
    <property type="match status" value="1"/>
</dbReference>
<organism evidence="3 4">
    <name type="scientific">Runella rosea</name>
    <dbReference type="NCBI Taxonomy" id="2259595"/>
    <lineage>
        <taxon>Bacteria</taxon>
        <taxon>Pseudomonadati</taxon>
        <taxon>Bacteroidota</taxon>
        <taxon>Cytophagia</taxon>
        <taxon>Cytophagales</taxon>
        <taxon>Spirosomataceae</taxon>
        <taxon>Runella</taxon>
    </lineage>
</organism>
<dbReference type="Pfam" id="PF14690">
    <property type="entry name" value="Zn_ribbon_ISL3"/>
    <property type="match status" value="1"/>
</dbReference>
<dbReference type="NCBIfam" id="NF033550">
    <property type="entry name" value="transpos_ISL3"/>
    <property type="match status" value="1"/>
</dbReference>
<dbReference type="EMBL" id="CP030855">
    <property type="protein sequence ID" value="AXE21983.1"/>
    <property type="molecule type" value="Genomic_DNA"/>
</dbReference>
<feature type="domain" description="Transposase IS204/IS1001/IS1096/IS1165 DDE" evidence="1">
    <location>
        <begin position="155"/>
        <end position="263"/>
    </location>
</feature>
<protein>
    <submittedName>
        <fullName evidence="3">ISL3 family transposase</fullName>
    </submittedName>
</protein>
<dbReference type="InterPro" id="IPR029261">
    <property type="entry name" value="Transposase_Znf"/>
</dbReference>
<dbReference type="RefSeq" id="WP_114070723.1">
    <property type="nucleotide sequence ID" value="NZ_CP030855.1"/>
</dbReference>
<proteinExistence type="predicted"/>
<evidence type="ECO:0000259" key="2">
    <source>
        <dbReference type="Pfam" id="PF14690"/>
    </source>
</evidence>
<feature type="domain" description="Transposase IS204/IS1001/IS1096/IS1165 zinc-finger" evidence="2">
    <location>
        <begin position="36"/>
        <end position="79"/>
    </location>
</feature>
<dbReference type="AlphaFoldDB" id="A0A344TTL2"/>